<organism evidence="2 3">
    <name type="scientific">Lepraria neglecta</name>
    <dbReference type="NCBI Taxonomy" id="209136"/>
    <lineage>
        <taxon>Eukaryota</taxon>
        <taxon>Fungi</taxon>
        <taxon>Dikarya</taxon>
        <taxon>Ascomycota</taxon>
        <taxon>Pezizomycotina</taxon>
        <taxon>Lecanoromycetes</taxon>
        <taxon>OSLEUM clade</taxon>
        <taxon>Lecanoromycetidae</taxon>
        <taxon>Lecanorales</taxon>
        <taxon>Lecanorineae</taxon>
        <taxon>Stereocaulaceae</taxon>
        <taxon>Lepraria</taxon>
    </lineage>
</organism>
<reference evidence="2" key="1">
    <citation type="submission" date="2022-11" db="EMBL/GenBank/DDBJ databases">
        <title>Chromosomal genome sequence assembly and mating type (MAT) locus characterization of the leprose asexual lichenized fungus Lepraria neglecta (Nyl.) Erichsen.</title>
        <authorList>
            <person name="Allen J.L."/>
            <person name="Pfeffer B."/>
        </authorList>
    </citation>
    <scope>NUCLEOTIDE SEQUENCE</scope>
    <source>
        <strain evidence="2">Allen 5258</strain>
    </source>
</reference>
<comment type="caution">
    <text evidence="2">The sequence shown here is derived from an EMBL/GenBank/DDBJ whole genome shotgun (WGS) entry which is preliminary data.</text>
</comment>
<name>A0AAE0DHJ6_9LECA</name>
<dbReference type="PANTHER" id="PTHR33840">
    <property type="match status" value="1"/>
</dbReference>
<dbReference type="InterPro" id="IPR018712">
    <property type="entry name" value="Tle1-like_cat"/>
</dbReference>
<evidence type="ECO:0000313" key="2">
    <source>
        <dbReference type="EMBL" id="KAK3167143.1"/>
    </source>
</evidence>
<evidence type="ECO:0000259" key="1">
    <source>
        <dbReference type="Pfam" id="PF09994"/>
    </source>
</evidence>
<dbReference type="PANTHER" id="PTHR33840:SF1">
    <property type="entry name" value="TLE1 PHOSPHOLIPASE DOMAIN-CONTAINING PROTEIN"/>
    <property type="match status" value="1"/>
</dbReference>
<dbReference type="Proteomes" id="UP001276659">
    <property type="component" value="Unassembled WGS sequence"/>
</dbReference>
<feature type="domain" description="T6SS Phospholipase effector Tle1-like catalytic" evidence="1">
    <location>
        <begin position="2"/>
        <end position="67"/>
    </location>
</feature>
<dbReference type="Pfam" id="PF09994">
    <property type="entry name" value="T6SS_Tle1-like_cat"/>
    <property type="match status" value="1"/>
</dbReference>
<keyword evidence="3" id="KW-1185">Reference proteome</keyword>
<accession>A0AAE0DHJ6</accession>
<protein>
    <recommendedName>
        <fullName evidence="1">T6SS Phospholipase effector Tle1-like catalytic domain-containing protein</fullName>
    </recommendedName>
</protein>
<dbReference type="EMBL" id="JASNWA010000011">
    <property type="protein sequence ID" value="KAK3167143.1"/>
    <property type="molecule type" value="Genomic_DNA"/>
</dbReference>
<dbReference type="AlphaFoldDB" id="A0AAE0DHJ6"/>
<sequence>MSGDEIFLFGFSRGAFTARSIAGLIDGVGLLTKAGLNYLAEVFKDFENRENPRYRPKYPNTPFPDKPSALDPNYKIQLQSVRKLIINFENKSLIRISAIYQDLIFPSRW</sequence>
<gene>
    <name evidence="2" type="ORF">OEA41_010269</name>
</gene>
<proteinExistence type="predicted"/>
<evidence type="ECO:0000313" key="3">
    <source>
        <dbReference type="Proteomes" id="UP001276659"/>
    </source>
</evidence>